<proteinExistence type="predicted"/>
<keyword evidence="2" id="KW-1133">Transmembrane helix</keyword>
<dbReference type="AlphaFoldDB" id="A0A8J4DSU4"/>
<sequence>MNPSALPAEFGAGTIHLPPLVVWALLTGSGFTVLFFTGLLAWWLHRRADRAERYDRRESRTAASARARALPSEMAELQALRSAAARAATVAAHARHDSDLAAKALETAEHEYEQARREHFAARSSAPRSTPSGGDAERDVARAALGAYRRGDLTAEDLRKVWYGAGGWDDTRDAAEQDSLRFGARELAARQEYHRALRAAQAARRAEYVAETAARALAAEAVVAADELGWHPPAPRRASGRRSDPSAPVGTAAAPVE</sequence>
<keyword evidence="2" id="KW-0812">Transmembrane</keyword>
<evidence type="ECO:0000313" key="4">
    <source>
        <dbReference type="Proteomes" id="UP000619260"/>
    </source>
</evidence>
<reference evidence="3" key="1">
    <citation type="submission" date="2021-01" db="EMBL/GenBank/DDBJ databases">
        <title>Whole genome shotgun sequence of Virgisporangium aliadipatigenens NBRC 105644.</title>
        <authorList>
            <person name="Komaki H."/>
            <person name="Tamura T."/>
        </authorList>
    </citation>
    <scope>NUCLEOTIDE SEQUENCE</scope>
    <source>
        <strain evidence="3">NBRC 105644</strain>
    </source>
</reference>
<feature type="transmembrane region" description="Helical" evidence="2">
    <location>
        <begin position="20"/>
        <end position="44"/>
    </location>
</feature>
<feature type="region of interest" description="Disordered" evidence="1">
    <location>
        <begin position="228"/>
        <end position="257"/>
    </location>
</feature>
<feature type="region of interest" description="Disordered" evidence="1">
    <location>
        <begin position="116"/>
        <end position="138"/>
    </location>
</feature>
<keyword evidence="4" id="KW-1185">Reference proteome</keyword>
<dbReference type="RefSeq" id="WP_203901086.1">
    <property type="nucleotide sequence ID" value="NZ_BOPF01000015.1"/>
</dbReference>
<evidence type="ECO:0000313" key="3">
    <source>
        <dbReference type="EMBL" id="GIJ47592.1"/>
    </source>
</evidence>
<dbReference type="Proteomes" id="UP000619260">
    <property type="component" value="Unassembled WGS sequence"/>
</dbReference>
<gene>
    <name evidence="3" type="ORF">Val02_44780</name>
</gene>
<accession>A0A8J4DSU4</accession>
<evidence type="ECO:0000256" key="1">
    <source>
        <dbReference type="SAM" id="MobiDB-lite"/>
    </source>
</evidence>
<protein>
    <submittedName>
        <fullName evidence="3">Uncharacterized protein</fullName>
    </submittedName>
</protein>
<name>A0A8J4DSU4_9ACTN</name>
<dbReference type="EMBL" id="BOPF01000015">
    <property type="protein sequence ID" value="GIJ47592.1"/>
    <property type="molecule type" value="Genomic_DNA"/>
</dbReference>
<keyword evidence="2" id="KW-0472">Membrane</keyword>
<evidence type="ECO:0000256" key="2">
    <source>
        <dbReference type="SAM" id="Phobius"/>
    </source>
</evidence>
<organism evidence="3 4">
    <name type="scientific">Virgisporangium aliadipatigenens</name>
    <dbReference type="NCBI Taxonomy" id="741659"/>
    <lineage>
        <taxon>Bacteria</taxon>
        <taxon>Bacillati</taxon>
        <taxon>Actinomycetota</taxon>
        <taxon>Actinomycetes</taxon>
        <taxon>Micromonosporales</taxon>
        <taxon>Micromonosporaceae</taxon>
        <taxon>Virgisporangium</taxon>
    </lineage>
</organism>
<feature type="compositionally biased region" description="Low complexity" evidence="1">
    <location>
        <begin position="122"/>
        <end position="132"/>
    </location>
</feature>
<comment type="caution">
    <text evidence="3">The sequence shown here is derived from an EMBL/GenBank/DDBJ whole genome shotgun (WGS) entry which is preliminary data.</text>
</comment>